<dbReference type="EMBL" id="CABIJS010000016">
    <property type="protein sequence ID" value="VUZ39477.1"/>
    <property type="molecule type" value="Genomic_DNA"/>
</dbReference>
<evidence type="ECO:0000256" key="7">
    <source>
        <dbReference type="ARBA" id="ARBA00035349"/>
    </source>
</evidence>
<dbReference type="Gene3D" id="3.90.930.12">
    <property type="entry name" value="Ribosomal protein L6, alpha-beta domain"/>
    <property type="match status" value="2"/>
</dbReference>
<dbReference type="PIRSF" id="PIRSF002162">
    <property type="entry name" value="Ribosomal_L6"/>
    <property type="match status" value="1"/>
</dbReference>
<keyword evidence="5" id="KW-0687">Ribonucleoprotein</keyword>
<dbReference type="PANTHER" id="PTHR11655:SF16">
    <property type="entry name" value="60S RIBOSOMAL PROTEIN L9"/>
    <property type="match status" value="1"/>
</dbReference>
<proteinExistence type="inferred from homology"/>
<dbReference type="OrthoDB" id="10252633at2759"/>
<dbReference type="FunFam" id="3.90.930.12:FF:000004">
    <property type="entry name" value="60S ribosomal protein L9"/>
    <property type="match status" value="1"/>
</dbReference>
<evidence type="ECO:0000256" key="5">
    <source>
        <dbReference type="ARBA" id="ARBA00023274"/>
    </source>
</evidence>
<keyword evidence="3" id="KW-0694">RNA-binding</keyword>
<keyword evidence="2" id="KW-0699">rRNA-binding</keyword>
<name>A0A0R3SDR7_HYMDI</name>
<keyword evidence="12" id="KW-1185">Reference proteome</keyword>
<dbReference type="InterPro" id="IPR020040">
    <property type="entry name" value="Ribosomal_uL6_a/b-dom"/>
</dbReference>
<feature type="domain" description="Large ribosomal subunit protein uL6 alpha-beta" evidence="8">
    <location>
        <begin position="12"/>
        <end position="84"/>
    </location>
</feature>
<dbReference type="PANTHER" id="PTHR11655">
    <property type="entry name" value="60S/50S RIBOSOMAL PROTEIN L6/L9"/>
    <property type="match status" value="1"/>
</dbReference>
<dbReference type="SUPFAM" id="SSF56053">
    <property type="entry name" value="Ribosomal protein L6"/>
    <property type="match status" value="2"/>
</dbReference>
<dbReference type="InterPro" id="IPR036789">
    <property type="entry name" value="Ribosomal_uL6-like_a/b-dom_sf"/>
</dbReference>
<evidence type="ECO:0000313" key="10">
    <source>
        <dbReference type="EMBL" id="VUZ39477.1"/>
    </source>
</evidence>
<evidence type="ECO:0000313" key="9">
    <source>
        <dbReference type="EMBL" id="VDL23027.1"/>
    </source>
</evidence>
<reference evidence="10 12" key="3">
    <citation type="submission" date="2019-07" db="EMBL/GenBank/DDBJ databases">
        <authorList>
            <person name="Jastrzebski P J."/>
            <person name="Paukszto L."/>
            <person name="Jastrzebski P J."/>
        </authorList>
    </citation>
    <scope>NUCLEOTIDE SEQUENCE [LARGE SCALE GENOMIC DNA]</scope>
    <source>
        <strain evidence="10 12">WMS-il1</strain>
    </source>
</reference>
<evidence type="ECO:0000259" key="8">
    <source>
        <dbReference type="Pfam" id="PF00347"/>
    </source>
</evidence>
<reference evidence="13" key="1">
    <citation type="submission" date="2017-02" db="UniProtKB">
        <authorList>
            <consortium name="WormBaseParasite"/>
        </authorList>
    </citation>
    <scope>IDENTIFICATION</scope>
</reference>
<evidence type="ECO:0000313" key="12">
    <source>
        <dbReference type="Proteomes" id="UP000321570"/>
    </source>
</evidence>
<comment type="similarity">
    <text evidence="1">Belongs to the universal ribosomal protein uL6 family.</text>
</comment>
<evidence type="ECO:0000256" key="2">
    <source>
        <dbReference type="ARBA" id="ARBA00022730"/>
    </source>
</evidence>
<dbReference type="FunFam" id="3.90.930.12:FF:000008">
    <property type="entry name" value="50S ribosomal protein L6"/>
    <property type="match status" value="1"/>
</dbReference>
<dbReference type="STRING" id="6216.A0A0R3SDR7"/>
<dbReference type="Proteomes" id="UP000321570">
    <property type="component" value="Unassembled WGS sequence"/>
</dbReference>
<accession>A0A0R3SDR7</accession>
<dbReference type="GO" id="GO:0003735">
    <property type="term" value="F:structural constituent of ribosome"/>
    <property type="evidence" value="ECO:0007669"/>
    <property type="project" value="InterPro"/>
</dbReference>
<evidence type="ECO:0000313" key="13">
    <source>
        <dbReference type="WBParaSite" id="HDID_0000285601-mRNA-1"/>
    </source>
</evidence>
<dbReference type="GO" id="GO:0002181">
    <property type="term" value="P:cytoplasmic translation"/>
    <property type="evidence" value="ECO:0007669"/>
    <property type="project" value="TreeGrafter"/>
</dbReference>
<dbReference type="InterPro" id="IPR000702">
    <property type="entry name" value="Ribosomal_uL6-like"/>
</dbReference>
<dbReference type="GO" id="GO:0019843">
    <property type="term" value="F:rRNA binding"/>
    <property type="evidence" value="ECO:0007669"/>
    <property type="project" value="UniProtKB-KW"/>
</dbReference>
<evidence type="ECO:0000313" key="11">
    <source>
        <dbReference type="Proteomes" id="UP000274504"/>
    </source>
</evidence>
<dbReference type="Pfam" id="PF00347">
    <property type="entry name" value="Ribosomal_L6"/>
    <property type="match status" value="2"/>
</dbReference>
<organism evidence="13">
    <name type="scientific">Hymenolepis diminuta</name>
    <name type="common">Rat tapeworm</name>
    <dbReference type="NCBI Taxonomy" id="6216"/>
    <lineage>
        <taxon>Eukaryota</taxon>
        <taxon>Metazoa</taxon>
        <taxon>Spiralia</taxon>
        <taxon>Lophotrochozoa</taxon>
        <taxon>Platyhelminthes</taxon>
        <taxon>Cestoda</taxon>
        <taxon>Eucestoda</taxon>
        <taxon>Cyclophyllidea</taxon>
        <taxon>Hymenolepididae</taxon>
        <taxon>Hymenolepis</taxon>
    </lineage>
</organism>
<dbReference type="WBParaSite" id="HDID_0000285601-mRNA-1">
    <property type="protein sequence ID" value="HDID_0000285601-mRNA-1"/>
    <property type="gene ID" value="HDID_0000285601"/>
</dbReference>
<evidence type="ECO:0000256" key="4">
    <source>
        <dbReference type="ARBA" id="ARBA00022980"/>
    </source>
</evidence>
<dbReference type="GO" id="GO:0022625">
    <property type="term" value="C:cytosolic large ribosomal subunit"/>
    <property type="evidence" value="ECO:0007669"/>
    <property type="project" value="TreeGrafter"/>
</dbReference>
<evidence type="ECO:0000256" key="1">
    <source>
        <dbReference type="ARBA" id="ARBA00009356"/>
    </source>
</evidence>
<evidence type="ECO:0000256" key="3">
    <source>
        <dbReference type="ARBA" id="ARBA00022884"/>
    </source>
</evidence>
<reference evidence="9 11" key="2">
    <citation type="submission" date="2018-11" db="EMBL/GenBank/DDBJ databases">
        <authorList>
            <consortium name="Pathogen Informatics"/>
        </authorList>
    </citation>
    <scope>NUCLEOTIDE SEQUENCE [LARGE SCALE GENOMIC DNA]</scope>
</reference>
<keyword evidence="4" id="KW-0689">Ribosomal protein</keyword>
<sequence length="188" mass="20650">MRVISSSESIKVPTNVKVTVHSRVVTVKGKRGTLKRSFRHLALDIKSSNRKVTVTKYFGVRKELAAVRTVCSHIENMIKGVQYGYQYKMQTLHAHFPINLLVPGEGKVVQIKNFLGEKTTRVIPMAPGVKAVGGGGAGDSLLIQGNDLESVSKCAALIQQSCAARHKDIRKFLDGVYVSDRGTIEEMK</sequence>
<protein>
    <recommendedName>
        <fullName evidence="6">Large ribosomal subunit protein uL6</fullName>
    </recommendedName>
    <alternativeName>
        <fullName evidence="7">60S ribosomal protein L9</fullName>
    </alternativeName>
</protein>
<evidence type="ECO:0000256" key="6">
    <source>
        <dbReference type="ARBA" id="ARBA00035246"/>
    </source>
</evidence>
<feature type="domain" description="Large ribosomal subunit protein uL6 alpha-beta" evidence="8">
    <location>
        <begin position="97"/>
        <end position="175"/>
    </location>
</feature>
<dbReference type="Proteomes" id="UP000274504">
    <property type="component" value="Unassembled WGS sequence"/>
</dbReference>
<gene>
    <name evidence="9" type="ORF">HDID_LOCUS2854</name>
    <name evidence="10" type="ORF">WMSIL1_LOCUS764</name>
</gene>
<dbReference type="EMBL" id="UYSG01000766">
    <property type="protein sequence ID" value="VDL23027.1"/>
    <property type="molecule type" value="Genomic_DNA"/>
</dbReference>
<dbReference type="AlphaFoldDB" id="A0A0R3SDR7"/>